<keyword evidence="4" id="KW-1003">Cell membrane</keyword>
<proteinExistence type="inferred from homology"/>
<keyword evidence="6 13" id="KW-0812">Transmembrane</keyword>
<organism evidence="15">
    <name type="scientific">marine metagenome</name>
    <dbReference type="NCBI Taxonomy" id="408172"/>
    <lineage>
        <taxon>unclassified sequences</taxon>
        <taxon>metagenomes</taxon>
        <taxon>ecological metagenomes</taxon>
    </lineage>
</organism>
<dbReference type="AlphaFoldDB" id="A0A381QZE0"/>
<evidence type="ECO:0000259" key="14">
    <source>
        <dbReference type="Pfam" id="PF02163"/>
    </source>
</evidence>
<evidence type="ECO:0000256" key="3">
    <source>
        <dbReference type="ARBA" id="ARBA00007931"/>
    </source>
</evidence>
<evidence type="ECO:0000256" key="10">
    <source>
        <dbReference type="ARBA" id="ARBA00022989"/>
    </source>
</evidence>
<sequence length="218" mass="24209">MQAILIVTVLIFSVVVHEVAHAWQARREGDDTAERLGRITLNPISHLDLVGSFIVPFVLYQLNIGFLFGWAKPVPVNPSKYRSPVWGDIRVSLAGIVSNLGLAVLSTLGAAVVLKVTSLTGSPPSSLAETLSLMAYYGILINLVLAFFNLIPIPPLDGSHVLFHVLPRPLAGWYAQAGRYGLPLLILLLFFRRDLFTYLMWPVEFFLNQADAFIRLWI</sequence>
<dbReference type="CDD" id="cd06158">
    <property type="entry name" value="S2P-M50_like_1"/>
    <property type="match status" value="1"/>
</dbReference>
<reference evidence="15" key="1">
    <citation type="submission" date="2018-05" db="EMBL/GenBank/DDBJ databases">
        <authorList>
            <person name="Lanie J.A."/>
            <person name="Ng W.-L."/>
            <person name="Kazmierczak K.M."/>
            <person name="Andrzejewski T.M."/>
            <person name="Davidsen T.M."/>
            <person name="Wayne K.J."/>
            <person name="Tettelin H."/>
            <person name="Glass J.I."/>
            <person name="Rusch D."/>
            <person name="Podicherti R."/>
            <person name="Tsui H.-C.T."/>
            <person name="Winkler M.E."/>
        </authorList>
    </citation>
    <scope>NUCLEOTIDE SEQUENCE</scope>
</reference>
<keyword evidence="12 13" id="KW-0472">Membrane</keyword>
<keyword evidence="9" id="KW-0862">Zinc</keyword>
<evidence type="ECO:0000256" key="6">
    <source>
        <dbReference type="ARBA" id="ARBA00022692"/>
    </source>
</evidence>
<accession>A0A381QZE0</accession>
<evidence type="ECO:0000256" key="9">
    <source>
        <dbReference type="ARBA" id="ARBA00022833"/>
    </source>
</evidence>
<evidence type="ECO:0000256" key="2">
    <source>
        <dbReference type="ARBA" id="ARBA00004651"/>
    </source>
</evidence>
<protein>
    <recommendedName>
        <fullName evidence="14">Peptidase M50 domain-containing protein</fullName>
    </recommendedName>
</protein>
<dbReference type="PANTHER" id="PTHR35864:SF1">
    <property type="entry name" value="ZINC METALLOPROTEASE YWHC-RELATED"/>
    <property type="match status" value="1"/>
</dbReference>
<evidence type="ECO:0000256" key="1">
    <source>
        <dbReference type="ARBA" id="ARBA00001947"/>
    </source>
</evidence>
<evidence type="ECO:0000256" key="13">
    <source>
        <dbReference type="SAM" id="Phobius"/>
    </source>
</evidence>
<feature type="domain" description="Peptidase M50" evidence="14">
    <location>
        <begin position="7"/>
        <end position="167"/>
    </location>
</feature>
<gene>
    <name evidence="15" type="ORF">METZ01_LOCUS36782</name>
</gene>
<dbReference type="PANTHER" id="PTHR35864">
    <property type="entry name" value="ZINC METALLOPROTEASE MJ0611-RELATED"/>
    <property type="match status" value="1"/>
</dbReference>
<evidence type="ECO:0000256" key="7">
    <source>
        <dbReference type="ARBA" id="ARBA00022723"/>
    </source>
</evidence>
<dbReference type="EMBL" id="UINC01001572">
    <property type="protein sequence ID" value="SUZ83928.1"/>
    <property type="molecule type" value="Genomic_DNA"/>
</dbReference>
<evidence type="ECO:0000256" key="5">
    <source>
        <dbReference type="ARBA" id="ARBA00022670"/>
    </source>
</evidence>
<feature type="transmembrane region" description="Helical" evidence="13">
    <location>
        <begin position="46"/>
        <end position="70"/>
    </location>
</feature>
<evidence type="ECO:0000256" key="12">
    <source>
        <dbReference type="ARBA" id="ARBA00023136"/>
    </source>
</evidence>
<dbReference type="GO" id="GO:0008237">
    <property type="term" value="F:metallopeptidase activity"/>
    <property type="evidence" value="ECO:0007669"/>
    <property type="project" value="UniProtKB-KW"/>
</dbReference>
<feature type="transmembrane region" description="Helical" evidence="13">
    <location>
        <begin position="171"/>
        <end position="191"/>
    </location>
</feature>
<feature type="transmembrane region" description="Helical" evidence="13">
    <location>
        <begin position="91"/>
        <end position="114"/>
    </location>
</feature>
<keyword evidence="7" id="KW-0479">Metal-binding</keyword>
<dbReference type="Pfam" id="PF02163">
    <property type="entry name" value="Peptidase_M50"/>
    <property type="match status" value="1"/>
</dbReference>
<feature type="transmembrane region" description="Helical" evidence="13">
    <location>
        <begin position="134"/>
        <end position="151"/>
    </location>
</feature>
<evidence type="ECO:0000256" key="11">
    <source>
        <dbReference type="ARBA" id="ARBA00023049"/>
    </source>
</evidence>
<dbReference type="GO" id="GO:0046872">
    <property type="term" value="F:metal ion binding"/>
    <property type="evidence" value="ECO:0007669"/>
    <property type="project" value="UniProtKB-KW"/>
</dbReference>
<dbReference type="InterPro" id="IPR052348">
    <property type="entry name" value="Metallopeptidase_M50B"/>
</dbReference>
<evidence type="ECO:0000256" key="8">
    <source>
        <dbReference type="ARBA" id="ARBA00022801"/>
    </source>
</evidence>
<comment type="similarity">
    <text evidence="3">Belongs to the peptidase M50B family.</text>
</comment>
<dbReference type="GO" id="GO:0006508">
    <property type="term" value="P:proteolysis"/>
    <property type="evidence" value="ECO:0007669"/>
    <property type="project" value="UniProtKB-KW"/>
</dbReference>
<evidence type="ECO:0000313" key="15">
    <source>
        <dbReference type="EMBL" id="SUZ83928.1"/>
    </source>
</evidence>
<keyword evidence="11" id="KW-0482">Metalloprotease</keyword>
<evidence type="ECO:0000256" key="4">
    <source>
        <dbReference type="ARBA" id="ARBA00022475"/>
    </source>
</evidence>
<keyword evidence="8" id="KW-0378">Hydrolase</keyword>
<dbReference type="GO" id="GO:0005886">
    <property type="term" value="C:plasma membrane"/>
    <property type="evidence" value="ECO:0007669"/>
    <property type="project" value="UniProtKB-SubCell"/>
</dbReference>
<keyword evidence="10 13" id="KW-1133">Transmembrane helix</keyword>
<dbReference type="InterPro" id="IPR008915">
    <property type="entry name" value="Peptidase_M50"/>
</dbReference>
<comment type="cofactor">
    <cofactor evidence="1">
        <name>Zn(2+)</name>
        <dbReference type="ChEBI" id="CHEBI:29105"/>
    </cofactor>
</comment>
<keyword evidence="5" id="KW-0645">Protease</keyword>
<name>A0A381QZE0_9ZZZZ</name>
<comment type="subcellular location">
    <subcellularLocation>
        <location evidence="2">Cell membrane</location>
        <topology evidence="2">Multi-pass membrane protein</topology>
    </subcellularLocation>
</comment>
<dbReference type="InterPro" id="IPR044537">
    <property type="entry name" value="Rip2-like"/>
</dbReference>